<dbReference type="InterPro" id="IPR052340">
    <property type="entry name" value="RNase_Y/CdgJ"/>
</dbReference>
<dbReference type="PANTHER" id="PTHR33525">
    <property type="match status" value="1"/>
</dbReference>
<protein>
    <submittedName>
        <fullName evidence="2">HDOD domain-containing protein</fullName>
    </submittedName>
</protein>
<proteinExistence type="predicted"/>
<dbReference type="InterPro" id="IPR013976">
    <property type="entry name" value="HDOD"/>
</dbReference>
<dbReference type="PROSITE" id="PS51833">
    <property type="entry name" value="HDOD"/>
    <property type="match status" value="1"/>
</dbReference>
<dbReference type="SUPFAM" id="SSF109604">
    <property type="entry name" value="HD-domain/PDEase-like"/>
    <property type="match status" value="1"/>
</dbReference>
<name>A0A8J7FFR8_9NEIS</name>
<keyword evidence="3" id="KW-1185">Reference proteome</keyword>
<accession>A0A8J7FFR8</accession>
<comment type="caution">
    <text evidence="2">The sequence shown here is derived from an EMBL/GenBank/DDBJ whole genome shotgun (WGS) entry which is preliminary data.</text>
</comment>
<evidence type="ECO:0000313" key="3">
    <source>
        <dbReference type="Proteomes" id="UP000604481"/>
    </source>
</evidence>
<dbReference type="EMBL" id="JADFUA010000002">
    <property type="protein sequence ID" value="MBE9608553.1"/>
    <property type="molecule type" value="Genomic_DNA"/>
</dbReference>
<gene>
    <name evidence="2" type="ORF">INR99_04255</name>
</gene>
<sequence>MKLEEVFEQTHRLPTIPKVVQELIDSFNDDSIDIGRIAQKISLDQVITAKVLRLANSVHFGATRRIGTVNEAMVVLGFNTVRTLVIASGITGAFIATPGFDRKHFWHKSLTVSSDARWLATQARVSPEMAFTCGILHNIGEMLVHVVSPETATQIEKHHADPAKSGDSAPEFDFVDASVELVRRWNFPALIVDALRHQDDPSGQVPPDALSAILNLAIRLQQQAHDQDSLAAALTETSDDLLAQAGLDREKLTEKLPELLDLRGGLDELVG</sequence>
<dbReference type="RefSeq" id="WP_194115070.1">
    <property type="nucleotide sequence ID" value="NZ_JADFUA010000002.1"/>
</dbReference>
<evidence type="ECO:0000259" key="1">
    <source>
        <dbReference type="PROSITE" id="PS51833"/>
    </source>
</evidence>
<feature type="domain" description="HDOD" evidence="1">
    <location>
        <begin position="13"/>
        <end position="201"/>
    </location>
</feature>
<reference evidence="2 3" key="1">
    <citation type="submission" date="2020-10" db="EMBL/GenBank/DDBJ databases">
        <title>The genome sequence of Chitinilyticum litopenaei 4Y14.</title>
        <authorList>
            <person name="Liu Y."/>
        </authorList>
    </citation>
    <scope>NUCLEOTIDE SEQUENCE [LARGE SCALE GENOMIC DNA]</scope>
    <source>
        <strain evidence="2 3">4Y14</strain>
    </source>
</reference>
<evidence type="ECO:0000313" key="2">
    <source>
        <dbReference type="EMBL" id="MBE9608553.1"/>
    </source>
</evidence>
<dbReference type="Gene3D" id="1.10.3210.10">
    <property type="entry name" value="Hypothetical protein af1432"/>
    <property type="match status" value="1"/>
</dbReference>
<organism evidence="2 3">
    <name type="scientific">Chitinilyticum piscinae</name>
    <dbReference type="NCBI Taxonomy" id="2866724"/>
    <lineage>
        <taxon>Bacteria</taxon>
        <taxon>Pseudomonadati</taxon>
        <taxon>Pseudomonadota</taxon>
        <taxon>Betaproteobacteria</taxon>
        <taxon>Neisseriales</taxon>
        <taxon>Chitinibacteraceae</taxon>
        <taxon>Chitinilyticum</taxon>
    </lineage>
</organism>
<dbReference type="PANTHER" id="PTHR33525:SF6">
    <property type="entry name" value="HDOD DOMAIN-CONTAINING PROTEIN"/>
    <property type="match status" value="1"/>
</dbReference>
<dbReference type="Proteomes" id="UP000604481">
    <property type="component" value="Unassembled WGS sequence"/>
</dbReference>
<dbReference type="Pfam" id="PF08668">
    <property type="entry name" value="HDOD"/>
    <property type="match status" value="1"/>
</dbReference>
<dbReference type="AlphaFoldDB" id="A0A8J7FFR8"/>